<feature type="transmembrane region" description="Helical" evidence="7">
    <location>
        <begin position="151"/>
        <end position="173"/>
    </location>
</feature>
<protein>
    <submittedName>
        <fullName evidence="9">DedA family protein</fullName>
    </submittedName>
</protein>
<evidence type="ECO:0000256" key="7">
    <source>
        <dbReference type="RuleBase" id="RU367016"/>
    </source>
</evidence>
<feature type="transmembrane region" description="Helical" evidence="7">
    <location>
        <begin position="123"/>
        <end position="144"/>
    </location>
</feature>
<dbReference type="Pfam" id="PF09335">
    <property type="entry name" value="VTT_dom"/>
    <property type="match status" value="1"/>
</dbReference>
<sequence length="221" mass="24177">MNLALLPEWLDPVNILNGLGPFLLPGLALIIFAECGLLIGFFLPGDSLLFTAGLFTVSSTVFPVPLWAVCVILTICAFLGNVVGYWIGAKAGPALFNKPESRFFKQEYVEKTHSFFEKYGPRAIVLARFVPIVRTFITAIAGVGRMDKRVFFVYSAIGAVLWATGLTLLGAALGQIEFIRENLDLMVIGIVLLSVVPIIIEVLKARREKKRELAKGPLPQA</sequence>
<dbReference type="RefSeq" id="WP_378242917.1">
    <property type="nucleotide sequence ID" value="NZ_JBHSKF010000001.1"/>
</dbReference>
<organism evidence="9 10">
    <name type="scientific">Actinokineospora guangxiensis</name>
    <dbReference type="NCBI Taxonomy" id="1490288"/>
    <lineage>
        <taxon>Bacteria</taxon>
        <taxon>Bacillati</taxon>
        <taxon>Actinomycetota</taxon>
        <taxon>Actinomycetes</taxon>
        <taxon>Pseudonocardiales</taxon>
        <taxon>Pseudonocardiaceae</taxon>
        <taxon>Actinokineospora</taxon>
    </lineage>
</organism>
<comment type="similarity">
    <text evidence="2 7">Belongs to the DedA family.</text>
</comment>
<keyword evidence="3 7" id="KW-1003">Cell membrane</keyword>
<feature type="transmembrane region" description="Helical" evidence="7">
    <location>
        <begin position="185"/>
        <end position="203"/>
    </location>
</feature>
<feature type="transmembrane region" description="Helical" evidence="7">
    <location>
        <begin position="20"/>
        <end position="43"/>
    </location>
</feature>
<evidence type="ECO:0000256" key="1">
    <source>
        <dbReference type="ARBA" id="ARBA00004651"/>
    </source>
</evidence>
<dbReference type="PANTHER" id="PTHR30353">
    <property type="entry name" value="INNER MEMBRANE PROTEIN DEDA-RELATED"/>
    <property type="match status" value="1"/>
</dbReference>
<keyword evidence="10" id="KW-1185">Reference proteome</keyword>
<name>A0ABW0EII8_9PSEU</name>
<keyword evidence="4 7" id="KW-0812">Transmembrane</keyword>
<dbReference type="EMBL" id="JBHSKF010000001">
    <property type="protein sequence ID" value="MFC5285719.1"/>
    <property type="molecule type" value="Genomic_DNA"/>
</dbReference>
<dbReference type="InterPro" id="IPR032816">
    <property type="entry name" value="VTT_dom"/>
</dbReference>
<proteinExistence type="inferred from homology"/>
<feature type="transmembrane region" description="Helical" evidence="7">
    <location>
        <begin position="64"/>
        <end position="87"/>
    </location>
</feature>
<evidence type="ECO:0000256" key="5">
    <source>
        <dbReference type="ARBA" id="ARBA00022989"/>
    </source>
</evidence>
<reference evidence="10" key="1">
    <citation type="journal article" date="2019" name="Int. J. Syst. Evol. Microbiol.">
        <title>The Global Catalogue of Microorganisms (GCM) 10K type strain sequencing project: providing services to taxonomists for standard genome sequencing and annotation.</title>
        <authorList>
            <consortium name="The Broad Institute Genomics Platform"/>
            <consortium name="The Broad Institute Genome Sequencing Center for Infectious Disease"/>
            <person name="Wu L."/>
            <person name="Ma J."/>
        </authorList>
    </citation>
    <scope>NUCLEOTIDE SEQUENCE [LARGE SCALE GENOMIC DNA]</scope>
    <source>
        <strain evidence="10">CCUG 59778</strain>
    </source>
</reference>
<comment type="subcellular location">
    <subcellularLocation>
        <location evidence="1 7">Cell membrane</location>
        <topology evidence="1 7">Multi-pass membrane protein</topology>
    </subcellularLocation>
</comment>
<dbReference type="PANTHER" id="PTHR30353:SF0">
    <property type="entry name" value="TRANSMEMBRANE PROTEIN"/>
    <property type="match status" value="1"/>
</dbReference>
<dbReference type="InterPro" id="IPR032818">
    <property type="entry name" value="DedA-like"/>
</dbReference>
<evidence type="ECO:0000313" key="10">
    <source>
        <dbReference type="Proteomes" id="UP001596157"/>
    </source>
</evidence>
<evidence type="ECO:0000256" key="4">
    <source>
        <dbReference type="ARBA" id="ARBA00022692"/>
    </source>
</evidence>
<evidence type="ECO:0000256" key="2">
    <source>
        <dbReference type="ARBA" id="ARBA00010792"/>
    </source>
</evidence>
<dbReference type="Proteomes" id="UP001596157">
    <property type="component" value="Unassembled WGS sequence"/>
</dbReference>
<keyword evidence="5 7" id="KW-1133">Transmembrane helix</keyword>
<evidence type="ECO:0000256" key="3">
    <source>
        <dbReference type="ARBA" id="ARBA00022475"/>
    </source>
</evidence>
<evidence type="ECO:0000259" key="8">
    <source>
        <dbReference type="Pfam" id="PF09335"/>
    </source>
</evidence>
<accession>A0ABW0EII8</accession>
<feature type="domain" description="VTT" evidence="8">
    <location>
        <begin position="43"/>
        <end position="171"/>
    </location>
</feature>
<gene>
    <name evidence="9" type="ORF">ACFPM7_01530</name>
</gene>
<evidence type="ECO:0000313" key="9">
    <source>
        <dbReference type="EMBL" id="MFC5285719.1"/>
    </source>
</evidence>
<comment type="caution">
    <text evidence="9">The sequence shown here is derived from an EMBL/GenBank/DDBJ whole genome shotgun (WGS) entry which is preliminary data.</text>
</comment>
<evidence type="ECO:0000256" key="6">
    <source>
        <dbReference type="ARBA" id="ARBA00023136"/>
    </source>
</evidence>
<keyword evidence="6 7" id="KW-0472">Membrane</keyword>